<dbReference type="AlphaFoldDB" id="A0A0F9VQ76"/>
<dbReference type="EMBL" id="LAZR01000463">
    <property type="protein sequence ID" value="KKN67913.1"/>
    <property type="molecule type" value="Genomic_DNA"/>
</dbReference>
<name>A0A0F9VQ76_9ZZZZ</name>
<comment type="caution">
    <text evidence="1">The sequence shown here is derived from an EMBL/GenBank/DDBJ whole genome shotgun (WGS) entry which is preliminary data.</text>
</comment>
<evidence type="ECO:0000313" key="1">
    <source>
        <dbReference type="EMBL" id="KKN67913.1"/>
    </source>
</evidence>
<gene>
    <name evidence="1" type="ORF">LCGC14_0457000</name>
</gene>
<organism evidence="1">
    <name type="scientific">marine sediment metagenome</name>
    <dbReference type="NCBI Taxonomy" id="412755"/>
    <lineage>
        <taxon>unclassified sequences</taxon>
        <taxon>metagenomes</taxon>
        <taxon>ecological metagenomes</taxon>
    </lineage>
</organism>
<accession>A0A0F9VQ76</accession>
<protein>
    <submittedName>
        <fullName evidence="1">Uncharacterized protein</fullName>
    </submittedName>
</protein>
<reference evidence="1" key="1">
    <citation type="journal article" date="2015" name="Nature">
        <title>Complex archaea that bridge the gap between prokaryotes and eukaryotes.</title>
        <authorList>
            <person name="Spang A."/>
            <person name="Saw J.H."/>
            <person name="Jorgensen S.L."/>
            <person name="Zaremba-Niedzwiedzka K."/>
            <person name="Martijn J."/>
            <person name="Lind A.E."/>
            <person name="van Eijk R."/>
            <person name="Schleper C."/>
            <person name="Guy L."/>
            <person name="Ettema T.J."/>
        </authorList>
    </citation>
    <scope>NUCLEOTIDE SEQUENCE</scope>
</reference>
<sequence>MITREQISEALSTAYADDYDLNNALAEHYLEGMDFYLYCKEDATDLLESVYDTLEDGLVEHYGDSEEKELNVRMMVSTVFGITID</sequence>
<proteinExistence type="predicted"/>